<dbReference type="Proteomes" id="UP000240542">
    <property type="component" value="Unassembled WGS sequence"/>
</dbReference>
<evidence type="ECO:0000256" key="2">
    <source>
        <dbReference type="ARBA" id="ARBA00022448"/>
    </source>
</evidence>
<evidence type="ECO:0000256" key="1">
    <source>
        <dbReference type="ARBA" id="ARBA00004651"/>
    </source>
</evidence>
<dbReference type="PANTHER" id="PTHR43744:SF12">
    <property type="entry name" value="ABC TRANSPORTER PERMEASE PROTEIN MG189-RELATED"/>
    <property type="match status" value="1"/>
</dbReference>
<comment type="subcellular location">
    <subcellularLocation>
        <location evidence="1 7">Cell membrane</location>
        <topology evidence="1 7">Multi-pass membrane protein</topology>
    </subcellularLocation>
</comment>
<dbReference type="PANTHER" id="PTHR43744">
    <property type="entry name" value="ABC TRANSPORTER PERMEASE PROTEIN MG189-RELATED-RELATED"/>
    <property type="match status" value="1"/>
</dbReference>
<accession>A0A2P8DNY2</accession>
<gene>
    <name evidence="9" type="ORF">CLV63_104135</name>
</gene>
<sequence length="275" mass="29226">MRSRRESVISHLILVIGAVIAVYPALYILVLSLSEPSGRPSALGVPRSFTLDNFAKAWTDGGFEAALMSSAFVAICVVLVTVTLSVLAGYALAWLRVPFGGAILGVLLIGLVLPYEGIIVPLQAMIEDFGLVNTSWALILPQIGLSVSLGIFWMSTYFRGLPRSLPEAASIDGATRLQTLTRVLLPAALPAVMALALIVFLYTWNDFLLALVLVPDNPDVQTAPLSLSFFAGNRKMADSGATAAAAVLVALPLVAMYLVLQRSFINGLLNGALKE</sequence>
<comment type="caution">
    <text evidence="9">The sequence shown here is derived from an EMBL/GenBank/DDBJ whole genome shotgun (WGS) entry which is preliminary data.</text>
</comment>
<proteinExistence type="inferred from homology"/>
<feature type="domain" description="ABC transmembrane type-1" evidence="8">
    <location>
        <begin position="67"/>
        <end position="260"/>
    </location>
</feature>
<feature type="transmembrane region" description="Helical" evidence="7">
    <location>
        <begin position="183"/>
        <end position="204"/>
    </location>
</feature>
<evidence type="ECO:0000259" key="8">
    <source>
        <dbReference type="PROSITE" id="PS50928"/>
    </source>
</evidence>
<feature type="transmembrane region" description="Helical" evidence="7">
    <location>
        <begin position="71"/>
        <end position="95"/>
    </location>
</feature>
<comment type="similarity">
    <text evidence="7">Belongs to the binding-protein-dependent transport system permease family.</text>
</comment>
<feature type="transmembrane region" description="Helical" evidence="7">
    <location>
        <begin position="102"/>
        <end position="124"/>
    </location>
</feature>
<reference evidence="9 10" key="1">
    <citation type="submission" date="2018-03" db="EMBL/GenBank/DDBJ databases">
        <title>Genomic Encyclopedia of Archaeal and Bacterial Type Strains, Phase II (KMG-II): from individual species to whole genera.</title>
        <authorList>
            <person name="Goeker M."/>
        </authorList>
    </citation>
    <scope>NUCLEOTIDE SEQUENCE [LARGE SCALE GENOMIC DNA]</scope>
    <source>
        <strain evidence="9 10">DSM 45312</strain>
    </source>
</reference>
<feature type="transmembrane region" description="Helical" evidence="7">
    <location>
        <begin position="136"/>
        <end position="154"/>
    </location>
</feature>
<keyword evidence="2 7" id="KW-0813">Transport</keyword>
<dbReference type="Pfam" id="PF00528">
    <property type="entry name" value="BPD_transp_1"/>
    <property type="match status" value="1"/>
</dbReference>
<protein>
    <submittedName>
        <fullName evidence="9">Carbohydrate ABC transporter membrane protein 2 (CUT1 family)</fullName>
    </submittedName>
</protein>
<evidence type="ECO:0000256" key="6">
    <source>
        <dbReference type="ARBA" id="ARBA00023136"/>
    </source>
</evidence>
<evidence type="ECO:0000256" key="5">
    <source>
        <dbReference type="ARBA" id="ARBA00022989"/>
    </source>
</evidence>
<keyword evidence="4 7" id="KW-0812">Transmembrane</keyword>
<dbReference type="AlphaFoldDB" id="A0A2P8DNY2"/>
<keyword evidence="6 7" id="KW-0472">Membrane</keyword>
<keyword evidence="10" id="KW-1185">Reference proteome</keyword>
<dbReference type="GO" id="GO:0005886">
    <property type="term" value="C:plasma membrane"/>
    <property type="evidence" value="ECO:0007669"/>
    <property type="project" value="UniProtKB-SubCell"/>
</dbReference>
<dbReference type="EMBL" id="PYGA01000004">
    <property type="protein sequence ID" value="PSK98911.1"/>
    <property type="molecule type" value="Genomic_DNA"/>
</dbReference>
<dbReference type="CDD" id="cd06261">
    <property type="entry name" value="TM_PBP2"/>
    <property type="match status" value="1"/>
</dbReference>
<evidence type="ECO:0000313" key="10">
    <source>
        <dbReference type="Proteomes" id="UP000240542"/>
    </source>
</evidence>
<evidence type="ECO:0000256" key="7">
    <source>
        <dbReference type="RuleBase" id="RU363032"/>
    </source>
</evidence>
<evidence type="ECO:0000313" key="9">
    <source>
        <dbReference type="EMBL" id="PSK98911.1"/>
    </source>
</evidence>
<feature type="transmembrane region" description="Helical" evidence="7">
    <location>
        <begin position="12"/>
        <end position="33"/>
    </location>
</feature>
<dbReference type="InterPro" id="IPR000515">
    <property type="entry name" value="MetI-like"/>
</dbReference>
<name>A0A2P8DNY2_9ACTN</name>
<feature type="transmembrane region" description="Helical" evidence="7">
    <location>
        <begin position="240"/>
        <end position="260"/>
    </location>
</feature>
<dbReference type="OrthoDB" id="3521657at2"/>
<dbReference type="PROSITE" id="PS50928">
    <property type="entry name" value="ABC_TM1"/>
    <property type="match status" value="1"/>
</dbReference>
<evidence type="ECO:0000256" key="4">
    <source>
        <dbReference type="ARBA" id="ARBA00022692"/>
    </source>
</evidence>
<dbReference type="GO" id="GO:0055085">
    <property type="term" value="P:transmembrane transport"/>
    <property type="evidence" value="ECO:0007669"/>
    <property type="project" value="InterPro"/>
</dbReference>
<dbReference type="SUPFAM" id="SSF161098">
    <property type="entry name" value="MetI-like"/>
    <property type="match status" value="1"/>
</dbReference>
<keyword evidence="5 7" id="KW-1133">Transmembrane helix</keyword>
<dbReference type="InterPro" id="IPR035906">
    <property type="entry name" value="MetI-like_sf"/>
</dbReference>
<dbReference type="Gene3D" id="1.10.3720.10">
    <property type="entry name" value="MetI-like"/>
    <property type="match status" value="1"/>
</dbReference>
<keyword evidence="3" id="KW-1003">Cell membrane</keyword>
<organism evidence="9 10">
    <name type="scientific">Murinocardiopsis flavida</name>
    <dbReference type="NCBI Taxonomy" id="645275"/>
    <lineage>
        <taxon>Bacteria</taxon>
        <taxon>Bacillati</taxon>
        <taxon>Actinomycetota</taxon>
        <taxon>Actinomycetes</taxon>
        <taxon>Streptosporangiales</taxon>
        <taxon>Nocardiopsidaceae</taxon>
        <taxon>Murinocardiopsis</taxon>
    </lineage>
</organism>
<evidence type="ECO:0000256" key="3">
    <source>
        <dbReference type="ARBA" id="ARBA00022475"/>
    </source>
</evidence>
<dbReference type="RefSeq" id="WP_106582238.1">
    <property type="nucleotide sequence ID" value="NZ_PYGA01000004.1"/>
</dbReference>